<keyword evidence="4" id="KW-1185">Reference proteome</keyword>
<organism evidence="3 4">
    <name type="scientific">Salinirubrum litoreum</name>
    <dbReference type="NCBI Taxonomy" id="1126234"/>
    <lineage>
        <taxon>Archaea</taxon>
        <taxon>Methanobacteriati</taxon>
        <taxon>Methanobacteriota</taxon>
        <taxon>Stenosarchaea group</taxon>
        <taxon>Halobacteria</taxon>
        <taxon>Halobacteriales</taxon>
        <taxon>Haloferacaceae</taxon>
        <taxon>Salinirubrum</taxon>
    </lineage>
</organism>
<dbReference type="InterPro" id="IPR058284">
    <property type="entry name" value="DUF7978"/>
</dbReference>
<evidence type="ECO:0000259" key="2">
    <source>
        <dbReference type="Pfam" id="PF25933"/>
    </source>
</evidence>
<feature type="transmembrane region" description="Helical" evidence="1">
    <location>
        <begin position="14"/>
        <end position="35"/>
    </location>
</feature>
<feature type="domain" description="DUF7978" evidence="2">
    <location>
        <begin position="3"/>
        <end position="186"/>
    </location>
</feature>
<evidence type="ECO:0000313" key="4">
    <source>
        <dbReference type="Proteomes" id="UP001596201"/>
    </source>
</evidence>
<dbReference type="EMBL" id="JBHSKX010000001">
    <property type="protein sequence ID" value="MFC5366198.1"/>
    <property type="molecule type" value="Genomic_DNA"/>
</dbReference>
<keyword evidence="1" id="KW-0812">Transmembrane</keyword>
<evidence type="ECO:0000256" key="1">
    <source>
        <dbReference type="SAM" id="Phobius"/>
    </source>
</evidence>
<reference evidence="3 4" key="1">
    <citation type="journal article" date="2019" name="Int. J. Syst. Evol. Microbiol.">
        <title>The Global Catalogue of Microorganisms (GCM) 10K type strain sequencing project: providing services to taxonomists for standard genome sequencing and annotation.</title>
        <authorList>
            <consortium name="The Broad Institute Genomics Platform"/>
            <consortium name="The Broad Institute Genome Sequencing Center for Infectious Disease"/>
            <person name="Wu L."/>
            <person name="Ma J."/>
        </authorList>
    </citation>
    <scope>NUCLEOTIDE SEQUENCE [LARGE SCALE GENOMIC DNA]</scope>
    <source>
        <strain evidence="3 4">CGMCC 1.12237</strain>
    </source>
</reference>
<dbReference type="Proteomes" id="UP001596201">
    <property type="component" value="Unassembled WGS sequence"/>
</dbReference>
<sequence length="187" mass="18525">MATSGESTLSGRSIGLGAAGGAVAYVLGYLFTYVLTSSEIQNSFAQQLVEFATGDPGTWKIVGWVFYNAHFVSTNIPGLFGTSSVNLIGEVEAFSAVLYVIPPLLLVAAGIFAGRQAGADDPASGATSGALVLAGYLPLAIVGAFLFVISAGDASAGPDLITGVLLGGAVYPAVFGAVGGAVAGVTS</sequence>
<feature type="transmembrane region" description="Helical" evidence="1">
    <location>
        <begin position="161"/>
        <end position="185"/>
    </location>
</feature>
<gene>
    <name evidence="3" type="ORF">ACFPJ5_04555</name>
</gene>
<dbReference type="RefSeq" id="WP_227228450.1">
    <property type="nucleotide sequence ID" value="NZ_JAJCVJ010000001.1"/>
</dbReference>
<feature type="transmembrane region" description="Helical" evidence="1">
    <location>
        <begin position="126"/>
        <end position="149"/>
    </location>
</feature>
<feature type="transmembrane region" description="Helical" evidence="1">
    <location>
        <begin position="93"/>
        <end position="114"/>
    </location>
</feature>
<evidence type="ECO:0000313" key="3">
    <source>
        <dbReference type="EMBL" id="MFC5366198.1"/>
    </source>
</evidence>
<proteinExistence type="predicted"/>
<name>A0ABD5R8X7_9EURY</name>
<keyword evidence="1" id="KW-1133">Transmembrane helix</keyword>
<dbReference type="AlphaFoldDB" id="A0ABD5R8X7"/>
<dbReference type="Pfam" id="PF25933">
    <property type="entry name" value="DUF7978"/>
    <property type="match status" value="1"/>
</dbReference>
<comment type="caution">
    <text evidence="3">The sequence shown here is derived from an EMBL/GenBank/DDBJ whole genome shotgun (WGS) entry which is preliminary data.</text>
</comment>
<keyword evidence="1" id="KW-0472">Membrane</keyword>
<accession>A0ABD5R8X7</accession>
<protein>
    <submittedName>
        <fullName evidence="3">Transporter</fullName>
    </submittedName>
</protein>